<dbReference type="OrthoDB" id="70709at2"/>
<accession>A0A1H6XAZ3</accession>
<sequence length="113" mass="12298">MATLEIECPTCGELLELSAEERREFEVGDLLVCSSCETEMEITVNGPGDEFELALVDYSQFVQCPSCGEDFEVSQDMLDSAPVIESVDGVSVSVVECPHCLARIELELEETGA</sequence>
<protein>
    <submittedName>
        <fullName evidence="1">Uncharacterized protein</fullName>
    </submittedName>
</protein>
<gene>
    <name evidence="1" type="ORF">SAMN04488058_10522</name>
</gene>
<keyword evidence="2" id="KW-1185">Reference proteome</keyword>
<dbReference type="RefSeq" id="WP_092264020.1">
    <property type="nucleotide sequence ID" value="NZ_FNZA01000005.1"/>
</dbReference>
<reference evidence="2" key="1">
    <citation type="submission" date="2016-10" db="EMBL/GenBank/DDBJ databases">
        <authorList>
            <person name="Varghese N."/>
            <person name="Submissions S."/>
        </authorList>
    </citation>
    <scope>NUCLEOTIDE SEQUENCE [LARGE SCALE GENOMIC DNA]</scope>
    <source>
        <strain evidence="2">CGMCC 1.10218</strain>
    </source>
</reference>
<dbReference type="Gene3D" id="2.20.28.160">
    <property type="match status" value="1"/>
</dbReference>
<dbReference type="STRING" id="856736.SAMN04488058_10522"/>
<evidence type="ECO:0000313" key="2">
    <source>
        <dbReference type="Proteomes" id="UP000199223"/>
    </source>
</evidence>
<name>A0A1H6XAZ3_9DEIO</name>
<dbReference type="Proteomes" id="UP000199223">
    <property type="component" value="Unassembled WGS sequence"/>
</dbReference>
<dbReference type="AlphaFoldDB" id="A0A1H6XAZ3"/>
<dbReference type="EMBL" id="FNZA01000005">
    <property type="protein sequence ID" value="SEJ22050.1"/>
    <property type="molecule type" value="Genomic_DNA"/>
</dbReference>
<organism evidence="1 2">
    <name type="scientific">Deinococcus reticulitermitis</name>
    <dbReference type="NCBI Taxonomy" id="856736"/>
    <lineage>
        <taxon>Bacteria</taxon>
        <taxon>Thermotogati</taxon>
        <taxon>Deinococcota</taxon>
        <taxon>Deinococci</taxon>
        <taxon>Deinococcales</taxon>
        <taxon>Deinococcaceae</taxon>
        <taxon>Deinococcus</taxon>
    </lineage>
</organism>
<evidence type="ECO:0000313" key="1">
    <source>
        <dbReference type="EMBL" id="SEJ22050.1"/>
    </source>
</evidence>
<proteinExistence type="predicted"/>